<evidence type="ECO:0000256" key="4">
    <source>
        <dbReference type="ARBA" id="ARBA00022723"/>
    </source>
</evidence>
<dbReference type="NCBIfam" id="TIGR03723">
    <property type="entry name" value="T6A_TsaD_YgjD"/>
    <property type="match status" value="1"/>
</dbReference>
<reference evidence="10 11" key="1">
    <citation type="journal article" date="2016" name="Nat. Commun.">
        <title>Thousands of microbial genomes shed light on interconnected biogeochemical processes in an aquifer system.</title>
        <authorList>
            <person name="Anantharaman K."/>
            <person name="Brown C.T."/>
            <person name="Hug L.A."/>
            <person name="Sharon I."/>
            <person name="Castelle C.J."/>
            <person name="Probst A.J."/>
            <person name="Thomas B.C."/>
            <person name="Singh A."/>
            <person name="Wilkins M.J."/>
            <person name="Karaoz U."/>
            <person name="Brodie E.L."/>
            <person name="Williams K.H."/>
            <person name="Hubbard S.S."/>
            <person name="Banfield J.F."/>
        </authorList>
    </citation>
    <scope>NUCLEOTIDE SEQUENCE [LARGE SCALE GENOMIC DNA]</scope>
</reference>
<evidence type="ECO:0000256" key="1">
    <source>
        <dbReference type="ARBA" id="ARBA00022490"/>
    </source>
</evidence>
<dbReference type="InterPro" id="IPR017861">
    <property type="entry name" value="KAE1/TsaD"/>
</dbReference>
<evidence type="ECO:0000256" key="7">
    <source>
        <dbReference type="ARBA" id="ARBA00048117"/>
    </source>
</evidence>
<organism evidence="10 11">
    <name type="scientific">Candidatus Komeilibacteria bacterium RIFCSPLOWO2_01_FULL_53_11</name>
    <dbReference type="NCBI Taxonomy" id="1798552"/>
    <lineage>
        <taxon>Bacteria</taxon>
        <taxon>Candidatus Komeiliibacteriota</taxon>
    </lineage>
</organism>
<evidence type="ECO:0000256" key="2">
    <source>
        <dbReference type="ARBA" id="ARBA00022679"/>
    </source>
</evidence>
<dbReference type="InterPro" id="IPR022450">
    <property type="entry name" value="TsaD"/>
</dbReference>
<proteinExistence type="inferred from homology"/>
<comment type="subcellular location">
    <subcellularLocation>
        <location evidence="8">Cytoplasm</location>
    </subcellularLocation>
</comment>
<evidence type="ECO:0000256" key="6">
    <source>
        <dbReference type="ARBA" id="ARBA00023315"/>
    </source>
</evidence>
<dbReference type="SUPFAM" id="SSF53067">
    <property type="entry name" value="Actin-like ATPase domain"/>
    <property type="match status" value="2"/>
</dbReference>
<keyword evidence="4 8" id="KW-0479">Metal-binding</keyword>
<comment type="caution">
    <text evidence="10">The sequence shown here is derived from an EMBL/GenBank/DDBJ whole genome shotgun (WGS) entry which is preliminary data.</text>
</comment>
<feature type="binding site" evidence="8">
    <location>
        <position position="112"/>
    </location>
    <ligand>
        <name>Fe cation</name>
        <dbReference type="ChEBI" id="CHEBI:24875"/>
    </ligand>
</feature>
<evidence type="ECO:0000313" key="10">
    <source>
        <dbReference type="EMBL" id="OGY93101.1"/>
    </source>
</evidence>
<keyword evidence="3 8" id="KW-0819">tRNA processing</keyword>
<protein>
    <recommendedName>
        <fullName evidence="8">tRNA N6-adenosine threonylcarbamoyltransferase</fullName>
        <ecNumber evidence="8">2.3.1.234</ecNumber>
    </recommendedName>
    <alternativeName>
        <fullName evidence="8">N6-L-threonylcarbamoyladenine synthase</fullName>
        <shortName evidence="8">t(6)A synthase</shortName>
    </alternativeName>
    <alternativeName>
        <fullName evidence="8">t(6)A37 threonylcarbamoyladenosine biosynthesis protein TsaD</fullName>
    </alternativeName>
    <alternativeName>
        <fullName evidence="8">tRNA threonylcarbamoyladenosine biosynthesis protein TsaD</fullName>
    </alternativeName>
</protein>
<feature type="binding site" evidence="8">
    <location>
        <position position="187"/>
    </location>
    <ligand>
        <name>substrate</name>
    </ligand>
</feature>
<dbReference type="InterPro" id="IPR043129">
    <property type="entry name" value="ATPase_NBD"/>
</dbReference>
<keyword evidence="5 8" id="KW-0408">Iron</keyword>
<comment type="cofactor">
    <cofactor evidence="8">
        <name>Fe(2+)</name>
        <dbReference type="ChEBI" id="CHEBI:29033"/>
    </cofactor>
    <text evidence="8">Binds 1 Fe(2+) ion per subunit.</text>
</comment>
<keyword evidence="1 8" id="KW-0963">Cytoplasm</keyword>
<dbReference type="InterPro" id="IPR017860">
    <property type="entry name" value="Peptidase_M22_CS"/>
</dbReference>
<dbReference type="HAMAP" id="MF_01445">
    <property type="entry name" value="TsaD"/>
    <property type="match status" value="1"/>
</dbReference>
<dbReference type="PANTHER" id="PTHR11735">
    <property type="entry name" value="TRNA N6-ADENOSINE THREONYLCARBAMOYLTRANSFERASE"/>
    <property type="match status" value="1"/>
</dbReference>
<dbReference type="GO" id="GO:0061711">
    <property type="term" value="F:tRNA N(6)-L-threonylcarbamoyladenine synthase activity"/>
    <property type="evidence" value="ECO:0007669"/>
    <property type="project" value="UniProtKB-EC"/>
</dbReference>
<dbReference type="CDD" id="cd24133">
    <property type="entry name" value="ASKHA_NBD_TsaD_bac"/>
    <property type="match status" value="1"/>
</dbReference>
<comment type="function">
    <text evidence="8">Required for the formation of a threonylcarbamoyl group on adenosine at position 37 (t(6)A37) in tRNAs that read codons beginning with adenine. Is involved in the transfer of the threonylcarbamoyl moiety of threonylcarbamoyl-AMP (TC-AMP) to the N6 group of A37, together with TsaE and TsaB. TsaD likely plays a direct catalytic role in this reaction.</text>
</comment>
<dbReference type="Gene3D" id="3.30.420.40">
    <property type="match status" value="2"/>
</dbReference>
<dbReference type="Pfam" id="PF00814">
    <property type="entry name" value="TsaD"/>
    <property type="match status" value="1"/>
</dbReference>
<evidence type="ECO:0000259" key="9">
    <source>
        <dbReference type="Pfam" id="PF00814"/>
    </source>
</evidence>
<feature type="binding site" evidence="8">
    <location>
        <begin position="141"/>
        <end position="145"/>
    </location>
    <ligand>
        <name>substrate</name>
    </ligand>
</feature>
<name>A0A1G2BVN0_9BACT</name>
<evidence type="ECO:0000256" key="8">
    <source>
        <dbReference type="HAMAP-Rule" id="MF_01445"/>
    </source>
</evidence>
<dbReference type="EC" id="2.3.1.234" evidence="8"/>
<evidence type="ECO:0000313" key="11">
    <source>
        <dbReference type="Proteomes" id="UP000177349"/>
    </source>
</evidence>
<comment type="caution">
    <text evidence="8">Lacks conserved residue(s) required for the propagation of feature annotation.</text>
</comment>
<dbReference type="NCBIfam" id="TIGR00329">
    <property type="entry name" value="gcp_kae1"/>
    <property type="match status" value="1"/>
</dbReference>
<evidence type="ECO:0000256" key="5">
    <source>
        <dbReference type="ARBA" id="ARBA00023004"/>
    </source>
</evidence>
<comment type="similarity">
    <text evidence="8">Belongs to the KAE1 / TsaD family.</text>
</comment>
<dbReference type="AlphaFoldDB" id="A0A1G2BVN0"/>
<keyword evidence="6 8" id="KW-0012">Acyltransferase</keyword>
<dbReference type="EMBL" id="MHKN01000001">
    <property type="protein sequence ID" value="OGY93101.1"/>
    <property type="molecule type" value="Genomic_DNA"/>
</dbReference>
<dbReference type="PRINTS" id="PR00789">
    <property type="entry name" value="OSIALOPTASE"/>
</dbReference>
<comment type="catalytic activity">
    <reaction evidence="7 8">
        <text>L-threonylcarbamoyladenylate + adenosine(37) in tRNA = N(6)-L-threonylcarbamoyladenosine(37) in tRNA + AMP + H(+)</text>
        <dbReference type="Rhea" id="RHEA:37059"/>
        <dbReference type="Rhea" id="RHEA-COMP:10162"/>
        <dbReference type="Rhea" id="RHEA-COMP:10163"/>
        <dbReference type="ChEBI" id="CHEBI:15378"/>
        <dbReference type="ChEBI" id="CHEBI:73682"/>
        <dbReference type="ChEBI" id="CHEBI:74411"/>
        <dbReference type="ChEBI" id="CHEBI:74418"/>
        <dbReference type="ChEBI" id="CHEBI:456215"/>
        <dbReference type="EC" id="2.3.1.234"/>
    </reaction>
</comment>
<feature type="domain" description="Gcp-like" evidence="9">
    <location>
        <begin position="27"/>
        <end position="314"/>
    </location>
</feature>
<dbReference type="GO" id="GO:0005506">
    <property type="term" value="F:iron ion binding"/>
    <property type="evidence" value="ECO:0007669"/>
    <property type="project" value="UniProtKB-UniRule"/>
</dbReference>
<evidence type="ECO:0000256" key="3">
    <source>
        <dbReference type="ARBA" id="ARBA00022694"/>
    </source>
</evidence>
<accession>A0A1G2BVN0</accession>
<keyword evidence="2 8" id="KW-0808">Transferase</keyword>
<dbReference type="PROSITE" id="PS01016">
    <property type="entry name" value="GLYCOPROTEASE"/>
    <property type="match status" value="1"/>
</dbReference>
<dbReference type="PANTHER" id="PTHR11735:SF6">
    <property type="entry name" value="TRNA N6-ADENOSINE THREONYLCARBAMOYLTRANSFERASE, MITOCHONDRIAL"/>
    <property type="match status" value="1"/>
</dbReference>
<gene>
    <name evidence="8" type="primary">tsaD</name>
    <name evidence="10" type="ORF">A3B31_02815</name>
</gene>
<dbReference type="GO" id="GO:0002949">
    <property type="term" value="P:tRNA threonylcarbamoyladenosine modification"/>
    <property type="evidence" value="ECO:0007669"/>
    <property type="project" value="UniProtKB-UniRule"/>
</dbReference>
<dbReference type="InterPro" id="IPR000905">
    <property type="entry name" value="Gcp-like_dom"/>
</dbReference>
<dbReference type="FunFam" id="3.30.420.40:FF:000012">
    <property type="entry name" value="tRNA N6-adenosine threonylcarbamoyltransferase"/>
    <property type="match status" value="1"/>
</dbReference>
<feature type="binding site" evidence="8">
    <location>
        <position position="174"/>
    </location>
    <ligand>
        <name>substrate</name>
    </ligand>
</feature>
<feature type="binding site" evidence="8">
    <location>
        <position position="308"/>
    </location>
    <ligand>
        <name>Fe cation</name>
        <dbReference type="ChEBI" id="CHEBI:24875"/>
    </ligand>
</feature>
<dbReference type="GO" id="GO:0005737">
    <property type="term" value="C:cytoplasm"/>
    <property type="evidence" value="ECO:0007669"/>
    <property type="project" value="UniProtKB-SubCell"/>
</dbReference>
<feature type="binding site" evidence="8">
    <location>
        <position position="116"/>
    </location>
    <ligand>
        <name>Fe cation</name>
        <dbReference type="ChEBI" id="CHEBI:24875"/>
    </ligand>
</feature>
<dbReference type="FunFam" id="3.30.420.40:FF:000040">
    <property type="entry name" value="tRNA N6-adenosine threonylcarbamoyltransferase"/>
    <property type="match status" value="1"/>
</dbReference>
<sequence>MKVLGIETSCDETSVAVVEARPKGFHVVVHVVSSQMAHHSAYGGVVPEVAARMHLEQLQPILDSALGRDGVASVDYIAVTRGPGLITSLMVGVQVAKTLSYMLRKPLVGVNHLEGHVYATWLTEPELFLHAKKFFPALALIVSGGHTEIILMRGHGAYKLIGQTVDDAAGEAFDKVAKILELGYPGGPVISKLARKGNPHAVDFPRPMLTSDHYQMSFSGLKTAVLYYLERKKTVPKKTLPDIAASFQQAVVDVLSAKLERACVEYRPASLMLAGGVSANDALRKELTAIGCRQGVPVFMPALQYTGDNAAMIAAAGYFRRREATRDAWQSLSFDPQLPLAV</sequence>
<feature type="binding site" evidence="8">
    <location>
        <position position="280"/>
    </location>
    <ligand>
        <name>substrate</name>
    </ligand>
</feature>
<dbReference type="Proteomes" id="UP000177349">
    <property type="component" value="Unassembled WGS sequence"/>
</dbReference>